<protein>
    <recommendedName>
        <fullName evidence="6">PilZ domain-containing protein</fullName>
    </recommendedName>
</protein>
<name>A0A7W8G940_9SPIR</name>
<evidence type="ECO:0000259" key="3">
    <source>
        <dbReference type="Pfam" id="PF20424"/>
    </source>
</evidence>
<reference evidence="4 5" key="1">
    <citation type="submission" date="2020-08" db="EMBL/GenBank/DDBJ databases">
        <title>Genomic Encyclopedia of Type Strains, Phase IV (KMG-IV): sequencing the most valuable type-strain genomes for metagenomic binning, comparative biology and taxonomic classification.</title>
        <authorList>
            <person name="Goeker M."/>
        </authorList>
    </citation>
    <scope>NUCLEOTIDE SEQUENCE [LARGE SCALE GENOMIC DNA]</scope>
    <source>
        <strain evidence="4 5">DSM 103462</strain>
    </source>
</reference>
<dbReference type="InterPro" id="IPR009875">
    <property type="entry name" value="PilZ_domain"/>
</dbReference>
<dbReference type="Pfam" id="PF07238">
    <property type="entry name" value="PilZ"/>
    <property type="match status" value="1"/>
</dbReference>
<dbReference type="InterPro" id="IPR046853">
    <property type="entry name" value="PilZN3"/>
</dbReference>
<proteinExistence type="predicted"/>
<evidence type="ECO:0000313" key="4">
    <source>
        <dbReference type="EMBL" id="MBB5226047.1"/>
    </source>
</evidence>
<evidence type="ECO:0000259" key="2">
    <source>
        <dbReference type="Pfam" id="PF07238"/>
    </source>
</evidence>
<accession>A0A7W8G940</accession>
<dbReference type="EMBL" id="JACHFQ010000004">
    <property type="protein sequence ID" value="MBB5226047.1"/>
    <property type="molecule type" value="Genomic_DNA"/>
</dbReference>
<dbReference type="Pfam" id="PF20424">
    <property type="entry name" value="PilZN3"/>
    <property type="match status" value="1"/>
</dbReference>
<dbReference type="Proteomes" id="UP000518887">
    <property type="component" value="Unassembled WGS sequence"/>
</dbReference>
<sequence length="370" mass="39685">MGIATSQQLTKYYDQYRDTEITFTKDIIRALGLDPRQVYVKCNGGQWPCIINSTSFQHAKIIVGTKGGAFQALAAKNNPTANLRFCFNEQEGDGIITFLVSSRVAEIRPYMNSKDLVIVTLQFAARPPDDLIEICGRLLEANANAVRRREERIPITEDSKRKLNLAKEECNVIVQSVPRHCVVRDISFSGARVILIGLSQYLAGKEAILRLEFNEPSEIISIRGTIVAADLIQGRKDICIASLKFDESSLPLSFKMHLNTYLTAVRKVQLSASEQIAQQKAAQEAQSAQAVQAQPAPSAQSVARAAVSALAQQTGLVPPAQAQAQNAAQSAPQAAPAQAQPAAPAQPAASSEQAASPAPASAEAAAAPQA</sequence>
<comment type="caution">
    <text evidence="4">The sequence shown here is derived from an EMBL/GenBank/DDBJ whole genome shotgun (WGS) entry which is preliminary data.</text>
</comment>
<keyword evidence="5" id="KW-1185">Reference proteome</keyword>
<dbReference type="AlphaFoldDB" id="A0A7W8G940"/>
<gene>
    <name evidence="4" type="ORF">HNP76_001415</name>
</gene>
<dbReference type="RefSeq" id="WP_184658951.1">
    <property type="nucleotide sequence ID" value="NZ_CP031518.1"/>
</dbReference>
<organism evidence="4 5">
    <name type="scientific">Treponema ruminis</name>
    <dbReference type="NCBI Taxonomy" id="744515"/>
    <lineage>
        <taxon>Bacteria</taxon>
        <taxon>Pseudomonadati</taxon>
        <taxon>Spirochaetota</taxon>
        <taxon>Spirochaetia</taxon>
        <taxon>Spirochaetales</taxon>
        <taxon>Treponemataceae</taxon>
        <taxon>Treponema</taxon>
    </lineage>
</organism>
<dbReference type="GO" id="GO:0035438">
    <property type="term" value="F:cyclic-di-GMP binding"/>
    <property type="evidence" value="ECO:0007669"/>
    <property type="project" value="InterPro"/>
</dbReference>
<evidence type="ECO:0000256" key="1">
    <source>
        <dbReference type="SAM" id="MobiDB-lite"/>
    </source>
</evidence>
<feature type="region of interest" description="Disordered" evidence="1">
    <location>
        <begin position="319"/>
        <end position="370"/>
    </location>
</feature>
<evidence type="ECO:0008006" key="6">
    <source>
        <dbReference type="Google" id="ProtNLM"/>
    </source>
</evidence>
<feature type="domain" description="PilZ" evidence="2">
    <location>
        <begin position="147"/>
        <end position="250"/>
    </location>
</feature>
<feature type="domain" description="PilZN3" evidence="3">
    <location>
        <begin position="7"/>
        <end position="142"/>
    </location>
</feature>
<evidence type="ECO:0000313" key="5">
    <source>
        <dbReference type="Proteomes" id="UP000518887"/>
    </source>
</evidence>